<dbReference type="Pfam" id="PF00583">
    <property type="entry name" value="Acetyltransf_1"/>
    <property type="match status" value="1"/>
</dbReference>
<comment type="caution">
    <text evidence="2">The sequence shown here is derived from an EMBL/GenBank/DDBJ whole genome shotgun (WGS) entry which is preliminary data.</text>
</comment>
<accession>A0A2A5SPN5</accession>
<dbReference type="SUPFAM" id="SSF54197">
    <property type="entry name" value="HIT-like"/>
    <property type="match status" value="1"/>
</dbReference>
<gene>
    <name evidence="2" type="ORF">RU92_GL001193</name>
</gene>
<dbReference type="InterPro" id="IPR036265">
    <property type="entry name" value="HIT-like_sf"/>
</dbReference>
<dbReference type="PROSITE" id="PS51186">
    <property type="entry name" value="GNAT"/>
    <property type="match status" value="1"/>
</dbReference>
<reference evidence="2 3" key="1">
    <citation type="submission" date="2014-12" db="EMBL/GenBank/DDBJ databases">
        <title>Draft genome sequences of 10 type strains of Lactococcus.</title>
        <authorList>
            <person name="Sun Z."/>
            <person name="Zhong Z."/>
            <person name="Liu W."/>
            <person name="Zhang W."/>
            <person name="Zhang H."/>
        </authorList>
    </citation>
    <scope>NUCLEOTIDE SEQUENCE [LARGE SCALE GENOMIC DNA]</scope>
    <source>
        <strain evidence="2 3">DSM 21502</strain>
    </source>
</reference>
<dbReference type="EMBL" id="JXKC01000018">
    <property type="protein sequence ID" value="PCS15865.1"/>
    <property type="molecule type" value="Genomic_DNA"/>
</dbReference>
<proteinExistence type="predicted"/>
<dbReference type="Proteomes" id="UP000218711">
    <property type="component" value="Unassembled WGS sequence"/>
</dbReference>
<dbReference type="SUPFAM" id="SSF55729">
    <property type="entry name" value="Acyl-CoA N-acyltransferases (Nat)"/>
    <property type="match status" value="1"/>
</dbReference>
<name>A0A2A5SPN5_LACLC</name>
<evidence type="ECO:0000313" key="3">
    <source>
        <dbReference type="Proteomes" id="UP000218711"/>
    </source>
</evidence>
<dbReference type="Gene3D" id="3.40.630.30">
    <property type="match status" value="1"/>
</dbReference>
<dbReference type="AlphaFoldDB" id="A0A2A5SPN5"/>
<sequence>MTLDFRQFTAADILIFASICKDAFDADSQLHLGENGGPSGYDNGDYLSRHFLNPDTVSFAIFDDGKAIAGACVKFDGHTAELESLFVKSDAENQGYGLQIWQFIEKKFPDVQLWKVATPAYSVRNHHFYVKKCGFQKVMMCDNTCYFEKNKRTECIGCAIASKKVVPTGGLIKETSNFILHQDPEIPIKNFLIITSKKHIHSIAELSKEENTELSYLAYQTRTALLSFADIINCRLIQEERSEHFHLWLLPRYHWMDEKFDDTLTSVRSIMDYAKENFKSEDSLNEILMATEELRELLKR</sequence>
<dbReference type="InterPro" id="IPR016181">
    <property type="entry name" value="Acyl_CoA_acyltransferase"/>
</dbReference>
<evidence type="ECO:0000259" key="1">
    <source>
        <dbReference type="PROSITE" id="PS51186"/>
    </source>
</evidence>
<feature type="domain" description="N-acetyltransferase" evidence="1">
    <location>
        <begin position="3"/>
        <end position="152"/>
    </location>
</feature>
<protein>
    <recommendedName>
        <fullName evidence="1">N-acetyltransferase domain-containing protein</fullName>
    </recommendedName>
</protein>
<dbReference type="InterPro" id="IPR000182">
    <property type="entry name" value="GNAT_dom"/>
</dbReference>
<dbReference type="CDD" id="cd04301">
    <property type="entry name" value="NAT_SF"/>
    <property type="match status" value="1"/>
</dbReference>
<dbReference type="GO" id="GO:0016747">
    <property type="term" value="F:acyltransferase activity, transferring groups other than amino-acyl groups"/>
    <property type="evidence" value="ECO:0007669"/>
    <property type="project" value="InterPro"/>
</dbReference>
<evidence type="ECO:0000313" key="2">
    <source>
        <dbReference type="EMBL" id="PCS15865.1"/>
    </source>
</evidence>
<dbReference type="Gene3D" id="3.30.428.10">
    <property type="entry name" value="HIT-like"/>
    <property type="match status" value="1"/>
</dbReference>
<dbReference type="RefSeq" id="WP_096816631.1">
    <property type="nucleotide sequence ID" value="NZ_JXKC01000018.1"/>
</dbReference>
<organism evidence="2 3">
    <name type="scientific">Lactococcus cremoris subsp. tructae</name>
    <dbReference type="NCBI Taxonomy" id="542833"/>
    <lineage>
        <taxon>Bacteria</taxon>
        <taxon>Bacillati</taxon>
        <taxon>Bacillota</taxon>
        <taxon>Bacilli</taxon>
        <taxon>Lactobacillales</taxon>
        <taxon>Streptococcaceae</taxon>
        <taxon>Lactococcus</taxon>
    </lineage>
</organism>